<evidence type="ECO:0000259" key="7">
    <source>
        <dbReference type="Pfam" id="PF03799"/>
    </source>
</evidence>
<accession>A0A2H0UVJ1</accession>
<dbReference type="InterPro" id="IPR013685">
    <property type="entry name" value="POTRA_FtsQ_type"/>
</dbReference>
<evidence type="ECO:0000256" key="4">
    <source>
        <dbReference type="ARBA" id="ARBA00022692"/>
    </source>
</evidence>
<keyword evidence="4" id="KW-0812">Transmembrane</keyword>
<organism evidence="9 10">
    <name type="scientific">bacterium (Candidatus Gribaldobacteria) CG10_big_fil_rev_8_21_14_0_10_41_12</name>
    <dbReference type="NCBI Taxonomy" id="2014277"/>
    <lineage>
        <taxon>Bacteria</taxon>
        <taxon>Candidatus Gribaldobacteria</taxon>
    </lineage>
</organism>
<sequence length="271" mass="31139">MSQYRVKKRAARLKTKYKKKKSLWKNQGFRLIIWGIILACSLAYLLLFSPLLAINQIKIISPAALADITPTIENLVNQKLENHWAFLSIKKTFFLLNTTNLKKEIETTMPQVEGVIIKKEFYHTVTLQLKERVPRAVWCYAGNDACYLIDKAGMAFQTTFEKTLPLITVENSAAPTALPSQVIEPSKITLILQVISFFQEKLAIALQNCLTDGQDKLTMKTQEGWEVYFNLTSDLEPVLTNLSLLIEKTLPPEKRKNLQYIDMRFSRAFYK</sequence>
<dbReference type="Pfam" id="PF03799">
    <property type="entry name" value="FtsQ_DivIB_C"/>
    <property type="match status" value="1"/>
</dbReference>
<dbReference type="Proteomes" id="UP000228906">
    <property type="component" value="Unassembled WGS sequence"/>
</dbReference>
<dbReference type="Pfam" id="PF08478">
    <property type="entry name" value="POTRA_1"/>
    <property type="match status" value="1"/>
</dbReference>
<protein>
    <submittedName>
        <fullName evidence="9">Uncharacterized protein</fullName>
    </submittedName>
</protein>
<keyword evidence="5" id="KW-0472">Membrane</keyword>
<feature type="domain" description="POTRA" evidence="8">
    <location>
        <begin position="90"/>
        <end position="132"/>
    </location>
</feature>
<name>A0A2H0UVJ1_9BACT</name>
<comment type="caution">
    <text evidence="9">The sequence shown here is derived from an EMBL/GenBank/DDBJ whole genome shotgun (WGS) entry which is preliminary data.</text>
</comment>
<dbReference type="PANTHER" id="PTHR35851">
    <property type="entry name" value="CELL DIVISION PROTEIN FTSQ"/>
    <property type="match status" value="1"/>
</dbReference>
<dbReference type="EMBL" id="PFAV01000074">
    <property type="protein sequence ID" value="PIR90823.1"/>
    <property type="molecule type" value="Genomic_DNA"/>
</dbReference>
<proteinExistence type="predicted"/>
<feature type="domain" description="Cell division protein FtsQ/DivIB C-terminal" evidence="7">
    <location>
        <begin position="136"/>
        <end position="264"/>
    </location>
</feature>
<gene>
    <name evidence="9" type="ORF">COU03_04045</name>
</gene>
<keyword evidence="5" id="KW-1133">Transmembrane helix</keyword>
<evidence type="ECO:0000313" key="9">
    <source>
        <dbReference type="EMBL" id="PIR90823.1"/>
    </source>
</evidence>
<keyword evidence="3" id="KW-0132">Cell division</keyword>
<keyword evidence="1" id="KW-1003">Cell membrane</keyword>
<keyword evidence="2" id="KW-0997">Cell inner membrane</keyword>
<evidence type="ECO:0000259" key="8">
    <source>
        <dbReference type="Pfam" id="PF08478"/>
    </source>
</evidence>
<evidence type="ECO:0000256" key="1">
    <source>
        <dbReference type="ARBA" id="ARBA00022475"/>
    </source>
</evidence>
<dbReference type="InterPro" id="IPR026579">
    <property type="entry name" value="FtsQ"/>
</dbReference>
<evidence type="ECO:0000313" key="10">
    <source>
        <dbReference type="Proteomes" id="UP000228906"/>
    </source>
</evidence>
<keyword evidence="6" id="KW-0131">Cell cycle</keyword>
<dbReference type="PANTHER" id="PTHR35851:SF1">
    <property type="entry name" value="CELL DIVISION PROTEIN FTSQ"/>
    <property type="match status" value="1"/>
</dbReference>
<reference evidence="10" key="1">
    <citation type="submission" date="2017-09" db="EMBL/GenBank/DDBJ databases">
        <title>Depth-based differentiation of microbial function through sediment-hosted aquifers and enrichment of novel symbionts in the deep terrestrial subsurface.</title>
        <authorList>
            <person name="Probst A.J."/>
            <person name="Ladd B."/>
            <person name="Jarett J.K."/>
            <person name="Geller-Mcgrath D.E."/>
            <person name="Sieber C.M.K."/>
            <person name="Emerson J.B."/>
            <person name="Anantharaman K."/>
            <person name="Thomas B.C."/>
            <person name="Malmstrom R."/>
            <person name="Stieglmeier M."/>
            <person name="Klingl A."/>
            <person name="Woyke T."/>
            <person name="Ryan C.M."/>
            <person name="Banfield J.F."/>
        </authorList>
    </citation>
    <scope>NUCLEOTIDE SEQUENCE [LARGE SCALE GENOMIC DNA]</scope>
</reference>
<evidence type="ECO:0000256" key="6">
    <source>
        <dbReference type="ARBA" id="ARBA00023306"/>
    </source>
</evidence>
<dbReference type="GO" id="GO:0090529">
    <property type="term" value="P:cell septum assembly"/>
    <property type="evidence" value="ECO:0007669"/>
    <property type="project" value="InterPro"/>
</dbReference>
<evidence type="ECO:0000256" key="3">
    <source>
        <dbReference type="ARBA" id="ARBA00022618"/>
    </source>
</evidence>
<dbReference type="InterPro" id="IPR005548">
    <property type="entry name" value="Cell_div_FtsQ/DivIB_C"/>
</dbReference>
<dbReference type="AlphaFoldDB" id="A0A2H0UVJ1"/>
<evidence type="ECO:0000256" key="5">
    <source>
        <dbReference type="ARBA" id="ARBA00022989"/>
    </source>
</evidence>
<evidence type="ECO:0000256" key="2">
    <source>
        <dbReference type="ARBA" id="ARBA00022519"/>
    </source>
</evidence>